<name>A0A1B1MM48_STRLN</name>
<dbReference type="EMBL" id="CP016438">
    <property type="protein sequence ID" value="ANS69644.1"/>
    <property type="molecule type" value="Genomic_DNA"/>
</dbReference>
<gene>
    <name evidence="1" type="ORF">SLINC_7420</name>
</gene>
<sequence length="145" mass="15043">MRTQARLGALVPLGIGALAALAAVSMGLGSPADPGPGLWPLVVSLAMVTLSASLLLNPGADTEQEPFSRQSVVVALGALSLVAYTLLIEQVGFEVMTVLLLVLWMRGFGRDSWRLSLTVALAACAASYLLFIVALGVSLPHLVAF</sequence>
<evidence type="ECO:0000313" key="2">
    <source>
        <dbReference type="Proteomes" id="UP000092598"/>
    </source>
</evidence>
<dbReference type="AlphaFoldDB" id="A0A1B1MM48"/>
<accession>A0A1B1MM48</accession>
<keyword evidence="2" id="KW-1185">Reference proteome</keyword>
<dbReference type="RefSeq" id="WP_079164943.1">
    <property type="nucleotide sequence ID" value="NZ_CP016438.1"/>
</dbReference>
<evidence type="ECO:0000313" key="1">
    <source>
        <dbReference type="EMBL" id="ANS69644.1"/>
    </source>
</evidence>
<dbReference type="KEGG" id="sls:SLINC_7420"/>
<reference evidence="1 2" key="1">
    <citation type="submission" date="2016-07" db="EMBL/GenBank/DDBJ databases">
        <title>Enhancement of antibiotic productionsby engineered nitrateutilization in actinobacteria.</title>
        <authorList>
            <person name="Meng S.C."/>
        </authorList>
    </citation>
    <scope>NUCLEOTIDE SEQUENCE [LARGE SCALE GENOMIC DNA]</scope>
    <source>
        <strain evidence="1 2">NRRL 2936</strain>
    </source>
</reference>
<dbReference type="Pfam" id="PF07331">
    <property type="entry name" value="TctB"/>
    <property type="match status" value="1"/>
</dbReference>
<proteinExistence type="predicted"/>
<dbReference type="InterPro" id="IPR009936">
    <property type="entry name" value="DUF1468"/>
</dbReference>
<dbReference type="STRING" id="1915.SLINC_7420"/>
<organism evidence="1 2">
    <name type="scientific">Streptomyces lincolnensis</name>
    <dbReference type="NCBI Taxonomy" id="1915"/>
    <lineage>
        <taxon>Bacteria</taxon>
        <taxon>Bacillati</taxon>
        <taxon>Actinomycetota</taxon>
        <taxon>Actinomycetes</taxon>
        <taxon>Kitasatosporales</taxon>
        <taxon>Streptomycetaceae</taxon>
        <taxon>Streptomyces</taxon>
    </lineage>
</organism>
<dbReference type="Proteomes" id="UP000092598">
    <property type="component" value="Chromosome"/>
</dbReference>
<dbReference type="OrthoDB" id="3576735at2"/>
<protein>
    <submittedName>
        <fullName evidence="1">Uncharacterized protein</fullName>
    </submittedName>
</protein>